<proteinExistence type="predicted"/>
<evidence type="ECO:0000313" key="3">
    <source>
        <dbReference type="Proteomes" id="UP000297703"/>
    </source>
</evidence>
<protein>
    <submittedName>
        <fullName evidence="2">Kinase suppressor of Ras 2</fullName>
    </submittedName>
</protein>
<reference evidence="2 3" key="2">
    <citation type="submission" date="2019-04" db="EMBL/GenBank/DDBJ databases">
        <title>The genome sequence of big-headed turtle.</title>
        <authorList>
            <person name="Gong S."/>
        </authorList>
    </citation>
    <scope>NUCLEOTIDE SEQUENCE [LARGE SCALE GENOMIC DNA]</scope>
    <source>
        <strain evidence="2">DO16091913</strain>
        <tissue evidence="2">Muscle</tissue>
    </source>
</reference>
<dbReference type="EMBL" id="QXTE01000108">
    <property type="protein sequence ID" value="TFK05783.1"/>
    <property type="molecule type" value="Genomic_DNA"/>
</dbReference>
<evidence type="ECO:0000256" key="1">
    <source>
        <dbReference type="SAM" id="MobiDB-lite"/>
    </source>
</evidence>
<gene>
    <name evidence="2" type="ORF">DR999_PMT11627</name>
</gene>
<dbReference type="GO" id="GO:0016301">
    <property type="term" value="F:kinase activity"/>
    <property type="evidence" value="ECO:0007669"/>
    <property type="project" value="UniProtKB-KW"/>
</dbReference>
<keyword evidence="2" id="KW-0808">Transferase</keyword>
<feature type="compositionally biased region" description="Low complexity" evidence="1">
    <location>
        <begin position="20"/>
        <end position="31"/>
    </location>
</feature>
<keyword evidence="2" id="KW-0418">Kinase</keyword>
<comment type="caution">
    <text evidence="2">The sequence shown here is derived from an EMBL/GenBank/DDBJ whole genome shotgun (WGS) entry which is preliminary data.</text>
</comment>
<name>A0A4D9EE03_9SAUR</name>
<accession>A0A4D9EE03</accession>
<feature type="region of interest" description="Disordered" evidence="1">
    <location>
        <begin position="1"/>
        <end position="35"/>
    </location>
</feature>
<dbReference type="Proteomes" id="UP000297703">
    <property type="component" value="Unassembled WGS sequence"/>
</dbReference>
<keyword evidence="3" id="KW-1185">Reference proteome</keyword>
<feature type="region of interest" description="Disordered" evidence="1">
    <location>
        <begin position="67"/>
        <end position="106"/>
    </location>
</feature>
<evidence type="ECO:0000313" key="2">
    <source>
        <dbReference type="EMBL" id="TFK05783.1"/>
    </source>
</evidence>
<reference evidence="2 3" key="1">
    <citation type="submission" date="2019-04" db="EMBL/GenBank/DDBJ databases">
        <title>Draft genome of the big-headed turtle Platysternon megacephalum.</title>
        <authorList>
            <person name="Gong S."/>
        </authorList>
    </citation>
    <scope>NUCLEOTIDE SEQUENCE [LARGE SCALE GENOMIC DNA]</scope>
    <source>
        <strain evidence="2">DO16091913</strain>
        <tissue evidence="2">Muscle</tissue>
    </source>
</reference>
<organism evidence="2 3">
    <name type="scientific">Platysternon megacephalum</name>
    <name type="common">big-headed turtle</name>
    <dbReference type="NCBI Taxonomy" id="55544"/>
    <lineage>
        <taxon>Eukaryota</taxon>
        <taxon>Metazoa</taxon>
        <taxon>Chordata</taxon>
        <taxon>Craniata</taxon>
        <taxon>Vertebrata</taxon>
        <taxon>Euteleostomi</taxon>
        <taxon>Archelosauria</taxon>
        <taxon>Testudinata</taxon>
        <taxon>Testudines</taxon>
        <taxon>Cryptodira</taxon>
        <taxon>Durocryptodira</taxon>
        <taxon>Testudinoidea</taxon>
        <taxon>Platysternidae</taxon>
        <taxon>Platysternon</taxon>
    </lineage>
</organism>
<dbReference type="AlphaFoldDB" id="A0A4D9EE03"/>
<feature type="compositionally biased region" description="Low complexity" evidence="1">
    <location>
        <begin position="85"/>
        <end position="95"/>
    </location>
</feature>
<sequence length="106" mass="11167">MTAGETGERFSPTGRAGIARSLRSPSTTLSSHNTLHAPGLFLFPPSCCTGELRASLGPRRHPPCTIPILGLRASSPAFPPPPDSAQPAQSVLSRLRPPRPPVEPPE</sequence>